<evidence type="ECO:0000313" key="9">
    <source>
        <dbReference type="Proteomes" id="UP000584867"/>
    </source>
</evidence>
<dbReference type="InterPro" id="IPR011701">
    <property type="entry name" value="MFS"/>
</dbReference>
<reference evidence="8 9" key="1">
    <citation type="submission" date="2020-08" db="EMBL/GenBank/DDBJ databases">
        <title>Genomic Encyclopedia of Type Strains, Phase IV (KMG-V): Genome sequencing to study the core and pangenomes of soil and plant-associated prokaryotes.</title>
        <authorList>
            <person name="Whitman W."/>
        </authorList>
    </citation>
    <scope>NUCLEOTIDE SEQUENCE [LARGE SCALE GENOMIC DNA]</scope>
    <source>
        <strain evidence="8 9">X5P3</strain>
    </source>
</reference>
<dbReference type="InterPro" id="IPR005275">
    <property type="entry name" value="Lfuc_symporter_FucP"/>
</dbReference>
<comment type="caution">
    <text evidence="8">The sequence shown here is derived from an EMBL/GenBank/DDBJ whole genome shotgun (WGS) entry which is preliminary data.</text>
</comment>
<dbReference type="InterPro" id="IPR050375">
    <property type="entry name" value="MFS_TsgA-like"/>
</dbReference>
<sequence>MNIAVDTPSSTGPSSNGQKPCLFPVGHMVPFVLVTVLFFIWGMSNNLTDILVQQFKKSFELSPLQAQLVQTAVFLGYFFMALPAALGMRKWGYKAGILAGLCLFGLGTLMFWPAAVIGRYWLMLTALFVVGCGSATLETAANPFIAQTGASETSEQRLNFSQAFNPPGTIMGVLIGTFFIFSGVELSASKVAEMKVAGTYAAYLHGEIMRVVPTYVTLGCVVLLLALVIGLTRFPANAREHDASEEHNLGSQLLSLLRSPGLLAAIVAQFCYCGAQVSTWSAFIPYVKQYTHATERTAALFLTGNLIAFAAGRIISTGLMRWFAPAKMMGVYAIVNIGLISLGILHPGLVGAGALLLTSFFMSVMFPTIFALGVKGLGPRTKLGGSLIVMSVVGAAVVPPLLGLIAKHFGSYALGYGVVIACYVVVAVYGLRPRPVTSVHTVPVMP</sequence>
<dbReference type="Gene3D" id="1.20.1250.20">
    <property type="entry name" value="MFS general substrate transporter like domains"/>
    <property type="match status" value="2"/>
</dbReference>
<dbReference type="InterPro" id="IPR036259">
    <property type="entry name" value="MFS_trans_sf"/>
</dbReference>
<dbReference type="EMBL" id="JACHIO010000011">
    <property type="protein sequence ID" value="MBB5064588.1"/>
    <property type="molecule type" value="Genomic_DNA"/>
</dbReference>
<dbReference type="PROSITE" id="PS50850">
    <property type="entry name" value="MFS"/>
    <property type="match status" value="1"/>
</dbReference>
<feature type="transmembrane region" description="Helical" evidence="6">
    <location>
        <begin position="352"/>
        <end position="374"/>
    </location>
</feature>
<keyword evidence="5 6" id="KW-0472">Membrane</keyword>
<dbReference type="SUPFAM" id="SSF103473">
    <property type="entry name" value="MFS general substrate transporter"/>
    <property type="match status" value="1"/>
</dbReference>
<accession>A0A7W7ZRS0</accession>
<feature type="transmembrane region" description="Helical" evidence="6">
    <location>
        <begin position="95"/>
        <end position="114"/>
    </location>
</feature>
<dbReference type="NCBIfam" id="TIGR00885">
    <property type="entry name" value="fucP"/>
    <property type="match status" value="1"/>
</dbReference>
<dbReference type="PANTHER" id="PTHR43702">
    <property type="entry name" value="L-FUCOSE-PROTON SYMPORTER"/>
    <property type="match status" value="1"/>
</dbReference>
<dbReference type="RefSeq" id="WP_184256596.1">
    <property type="nucleotide sequence ID" value="NZ_JACHIO010000011.1"/>
</dbReference>
<feature type="transmembrane region" description="Helical" evidence="6">
    <location>
        <begin position="386"/>
        <end position="406"/>
    </location>
</feature>
<feature type="transmembrane region" description="Helical" evidence="6">
    <location>
        <begin position="64"/>
        <end position="88"/>
    </location>
</feature>
<evidence type="ECO:0000313" key="8">
    <source>
        <dbReference type="EMBL" id="MBB5064588.1"/>
    </source>
</evidence>
<dbReference type="CDD" id="cd17394">
    <property type="entry name" value="MFS_FucP_like"/>
    <property type="match status" value="1"/>
</dbReference>
<dbReference type="Proteomes" id="UP000584867">
    <property type="component" value="Unassembled WGS sequence"/>
</dbReference>
<evidence type="ECO:0000256" key="6">
    <source>
        <dbReference type="SAM" id="Phobius"/>
    </source>
</evidence>
<evidence type="ECO:0000256" key="3">
    <source>
        <dbReference type="ARBA" id="ARBA00022692"/>
    </source>
</evidence>
<proteinExistence type="predicted"/>
<evidence type="ECO:0000256" key="4">
    <source>
        <dbReference type="ARBA" id="ARBA00022989"/>
    </source>
</evidence>
<feature type="transmembrane region" description="Helical" evidence="6">
    <location>
        <begin position="208"/>
        <end position="231"/>
    </location>
</feature>
<dbReference type="Pfam" id="PF07690">
    <property type="entry name" value="MFS_1"/>
    <property type="match status" value="1"/>
</dbReference>
<gene>
    <name evidence="8" type="ORF">HDF15_002946</name>
</gene>
<name>A0A7W7ZRS0_9BACT</name>
<feature type="domain" description="Major facilitator superfamily (MFS) profile" evidence="7">
    <location>
        <begin position="30"/>
        <end position="438"/>
    </location>
</feature>
<evidence type="ECO:0000259" key="7">
    <source>
        <dbReference type="PROSITE" id="PS50850"/>
    </source>
</evidence>
<comment type="subcellular location">
    <subcellularLocation>
        <location evidence="1">Cell inner membrane</location>
        <topology evidence="1">Multi-pass membrane protein</topology>
    </subcellularLocation>
</comment>
<evidence type="ECO:0000256" key="1">
    <source>
        <dbReference type="ARBA" id="ARBA00004429"/>
    </source>
</evidence>
<dbReference type="AlphaFoldDB" id="A0A7W7ZRS0"/>
<feature type="transmembrane region" description="Helical" evidence="6">
    <location>
        <begin position="21"/>
        <end position="44"/>
    </location>
</feature>
<evidence type="ECO:0000256" key="5">
    <source>
        <dbReference type="ARBA" id="ARBA00023136"/>
    </source>
</evidence>
<feature type="transmembrane region" description="Helical" evidence="6">
    <location>
        <begin position="262"/>
        <end position="286"/>
    </location>
</feature>
<feature type="transmembrane region" description="Helical" evidence="6">
    <location>
        <begin position="412"/>
        <end position="431"/>
    </location>
</feature>
<dbReference type="GO" id="GO:0005886">
    <property type="term" value="C:plasma membrane"/>
    <property type="evidence" value="ECO:0007669"/>
    <property type="project" value="UniProtKB-SubCell"/>
</dbReference>
<keyword evidence="3 6" id="KW-0812">Transmembrane</keyword>
<feature type="transmembrane region" description="Helical" evidence="6">
    <location>
        <begin position="328"/>
        <end position="346"/>
    </location>
</feature>
<dbReference type="PANTHER" id="PTHR43702:SF11">
    <property type="entry name" value="L-FUCOSE-PROTON SYMPORTER"/>
    <property type="match status" value="1"/>
</dbReference>
<feature type="transmembrane region" description="Helical" evidence="6">
    <location>
        <begin position="167"/>
        <end position="188"/>
    </location>
</feature>
<evidence type="ECO:0000256" key="2">
    <source>
        <dbReference type="ARBA" id="ARBA00022475"/>
    </source>
</evidence>
<organism evidence="8 9">
    <name type="scientific">Granulicella mallensis</name>
    <dbReference type="NCBI Taxonomy" id="940614"/>
    <lineage>
        <taxon>Bacteria</taxon>
        <taxon>Pseudomonadati</taxon>
        <taxon>Acidobacteriota</taxon>
        <taxon>Terriglobia</taxon>
        <taxon>Terriglobales</taxon>
        <taxon>Acidobacteriaceae</taxon>
        <taxon>Granulicella</taxon>
    </lineage>
</organism>
<feature type="transmembrane region" description="Helical" evidence="6">
    <location>
        <begin position="298"/>
        <end position="316"/>
    </location>
</feature>
<keyword evidence="2" id="KW-1003">Cell membrane</keyword>
<dbReference type="GO" id="GO:0015535">
    <property type="term" value="F:fucose:proton symporter activity"/>
    <property type="evidence" value="ECO:0007669"/>
    <property type="project" value="InterPro"/>
</dbReference>
<protein>
    <submittedName>
        <fullName evidence="8">FHS family L-fucose permease-like MFS transporter</fullName>
    </submittedName>
</protein>
<keyword evidence="4 6" id="KW-1133">Transmembrane helix</keyword>
<dbReference type="InterPro" id="IPR020846">
    <property type="entry name" value="MFS_dom"/>
</dbReference>